<sequence>MSNEELIKQLIPLWYAQRKWAEELLVQSFNLDKVEDLPRGRNPIPGTNWMYVTHGVGVDVYKTEEVGGIDFDFDKPDPDPWRLQILFEKQYNDGNLNYSACRQLFENKVLAKETIKRVLS</sequence>
<dbReference type="InterPro" id="IPR054191">
    <property type="entry name" value="DUF6896"/>
</dbReference>
<dbReference type="RefSeq" id="WP_183911500.1">
    <property type="nucleotide sequence ID" value="NZ_JACHXZ010000004.1"/>
</dbReference>
<evidence type="ECO:0000313" key="2">
    <source>
        <dbReference type="EMBL" id="MBB3170028.1"/>
    </source>
</evidence>
<dbReference type="Proteomes" id="UP000559987">
    <property type="component" value="Unassembled WGS sequence"/>
</dbReference>
<dbReference type="AlphaFoldDB" id="A0A839UX48"/>
<dbReference type="Pfam" id="PF21837">
    <property type="entry name" value="DUF6896"/>
    <property type="match status" value="1"/>
</dbReference>
<evidence type="ECO:0000259" key="1">
    <source>
        <dbReference type="Pfam" id="PF21837"/>
    </source>
</evidence>
<gene>
    <name evidence="2" type="ORF">FHS30_003241</name>
</gene>
<keyword evidence="3" id="KW-1185">Reference proteome</keyword>
<organism evidence="2 3">
    <name type="scientific">Simiduia aestuariiviva</name>
    <dbReference type="NCBI Taxonomy" id="1510459"/>
    <lineage>
        <taxon>Bacteria</taxon>
        <taxon>Pseudomonadati</taxon>
        <taxon>Pseudomonadota</taxon>
        <taxon>Gammaproteobacteria</taxon>
        <taxon>Cellvibrionales</taxon>
        <taxon>Cellvibrionaceae</taxon>
        <taxon>Simiduia</taxon>
    </lineage>
</organism>
<reference evidence="2 3" key="1">
    <citation type="submission" date="2020-08" db="EMBL/GenBank/DDBJ databases">
        <title>Genomic Encyclopedia of Type Strains, Phase III (KMG-III): the genomes of soil and plant-associated and newly described type strains.</title>
        <authorList>
            <person name="Whitman W."/>
        </authorList>
    </citation>
    <scope>NUCLEOTIDE SEQUENCE [LARGE SCALE GENOMIC DNA]</scope>
    <source>
        <strain evidence="2 3">CECT 8571</strain>
    </source>
</reference>
<dbReference type="EMBL" id="JACHXZ010000004">
    <property type="protein sequence ID" value="MBB3170028.1"/>
    <property type="molecule type" value="Genomic_DNA"/>
</dbReference>
<evidence type="ECO:0000313" key="3">
    <source>
        <dbReference type="Proteomes" id="UP000559987"/>
    </source>
</evidence>
<feature type="domain" description="DUF6896" evidence="1">
    <location>
        <begin position="8"/>
        <end position="113"/>
    </location>
</feature>
<protein>
    <recommendedName>
        <fullName evidence="1">DUF6896 domain-containing protein</fullName>
    </recommendedName>
</protein>
<comment type="caution">
    <text evidence="2">The sequence shown here is derived from an EMBL/GenBank/DDBJ whole genome shotgun (WGS) entry which is preliminary data.</text>
</comment>
<accession>A0A839UX48</accession>
<proteinExistence type="predicted"/>
<name>A0A839UX48_9GAMM</name>